<keyword evidence="6" id="KW-1133">Transmembrane helix</keyword>
<organism evidence="9 10">
    <name type="scientific">Alkalicoccus daliensis</name>
    <dbReference type="NCBI Taxonomy" id="745820"/>
    <lineage>
        <taxon>Bacteria</taxon>
        <taxon>Bacillati</taxon>
        <taxon>Bacillota</taxon>
        <taxon>Bacilli</taxon>
        <taxon>Bacillales</taxon>
        <taxon>Bacillaceae</taxon>
        <taxon>Alkalicoccus</taxon>
    </lineage>
</organism>
<proteinExistence type="predicted"/>
<name>A0A1G9ZC82_9BACI</name>
<sequence length="448" mass="48870">MNKMKKAALSSCALLVFAPTAALAADHGEMEPTSTTAAADLRADLDYLLSEHFVLAVETMQKTYDEAPDAEAVEDALYQNSMDMVTALEPIYGEDGAEAFGDIFISHNDYTDDLVEAAKTGDEEARADAEEEIEEFVIEFSTFLDAATEGNLPQEAAEEAVRAHEMDVLSAFDHYVAEDYEGAYTSYREGFDRMFDISKALSGAIVTQMPEAFDNTSVDTPAADLRSALNQLAGEHFALATLGMQKGFHQAPDYDFVTWAEDQNSLDFQGAIASIYGEEAGEQFLALWEPDHINAQSEIVTAAIEEDMEKREMAMTHIDSFTQEFGAFLGAATEENLPTEAAQESLAVHEEQVLRTFDQRTEENYQDATASFREGYQFMFGVGEALSSAIVTQMPDEFSQEAEMPEEMPATGLGGTSSGMISLWAVTAAALAAAGAFLFGRSRMNKEA</sequence>
<evidence type="ECO:0000256" key="5">
    <source>
        <dbReference type="ARBA" id="ARBA00023088"/>
    </source>
</evidence>
<evidence type="ECO:0000256" key="6">
    <source>
        <dbReference type="SAM" id="Phobius"/>
    </source>
</evidence>
<keyword evidence="4 7" id="KW-0732">Signal</keyword>
<evidence type="ECO:0000256" key="4">
    <source>
        <dbReference type="ARBA" id="ARBA00022729"/>
    </source>
</evidence>
<dbReference type="STRING" id="745820.SAMN04488053_10145"/>
<dbReference type="PROSITE" id="PS50847">
    <property type="entry name" value="GRAM_POS_ANCHORING"/>
    <property type="match status" value="1"/>
</dbReference>
<dbReference type="OrthoDB" id="2657432at2"/>
<feature type="transmembrane region" description="Helical" evidence="6">
    <location>
        <begin position="421"/>
        <end position="440"/>
    </location>
</feature>
<evidence type="ECO:0000256" key="1">
    <source>
        <dbReference type="ARBA" id="ARBA00004168"/>
    </source>
</evidence>
<reference evidence="10" key="1">
    <citation type="submission" date="2016-10" db="EMBL/GenBank/DDBJ databases">
        <authorList>
            <person name="Varghese N."/>
            <person name="Submissions S."/>
        </authorList>
    </citation>
    <scope>NUCLEOTIDE SEQUENCE [LARGE SCALE GENOMIC DNA]</scope>
    <source>
        <strain evidence="10">CGMCC 1.10369</strain>
    </source>
</reference>
<keyword evidence="3" id="KW-0964">Secreted</keyword>
<keyword evidence="10" id="KW-1185">Reference proteome</keyword>
<evidence type="ECO:0000256" key="7">
    <source>
        <dbReference type="SAM" id="SignalP"/>
    </source>
</evidence>
<dbReference type="EMBL" id="FNIL01000001">
    <property type="protein sequence ID" value="SDN19002.1"/>
    <property type="molecule type" value="Genomic_DNA"/>
</dbReference>
<comment type="subcellular location">
    <subcellularLocation>
        <location evidence="1">Secreted</location>
        <location evidence="1">Cell wall</location>
        <topology evidence="1">Peptidoglycan-anchor</topology>
    </subcellularLocation>
</comment>
<feature type="signal peptide" evidence="7">
    <location>
        <begin position="1"/>
        <end position="24"/>
    </location>
</feature>
<dbReference type="RefSeq" id="WP_090839417.1">
    <property type="nucleotide sequence ID" value="NZ_FNIL01000001.1"/>
</dbReference>
<evidence type="ECO:0000313" key="9">
    <source>
        <dbReference type="EMBL" id="SDN19002.1"/>
    </source>
</evidence>
<keyword evidence="2" id="KW-0134">Cell wall</keyword>
<evidence type="ECO:0000256" key="2">
    <source>
        <dbReference type="ARBA" id="ARBA00022512"/>
    </source>
</evidence>
<keyword evidence="6" id="KW-0812">Transmembrane</keyword>
<dbReference type="Proteomes" id="UP000198778">
    <property type="component" value="Unassembled WGS sequence"/>
</dbReference>
<dbReference type="AlphaFoldDB" id="A0A1G9ZC82"/>
<keyword evidence="5" id="KW-0572">Peptidoglycan-anchor</keyword>
<gene>
    <name evidence="9" type="ORF">SAMN04488053_10145</name>
</gene>
<feature type="domain" description="Gram-positive cocci surface proteins LPxTG" evidence="8">
    <location>
        <begin position="408"/>
        <end position="448"/>
    </location>
</feature>
<accession>A0A1G9ZC82</accession>
<evidence type="ECO:0000256" key="3">
    <source>
        <dbReference type="ARBA" id="ARBA00022525"/>
    </source>
</evidence>
<keyword evidence="6" id="KW-0472">Membrane</keyword>
<dbReference type="InterPro" id="IPR019931">
    <property type="entry name" value="LPXTG_anchor"/>
</dbReference>
<evidence type="ECO:0000313" key="10">
    <source>
        <dbReference type="Proteomes" id="UP000198778"/>
    </source>
</evidence>
<feature type="chain" id="PRO_5011764703" description="Gram-positive cocci surface proteins LPxTG domain-containing protein" evidence="7">
    <location>
        <begin position="25"/>
        <end position="448"/>
    </location>
</feature>
<protein>
    <recommendedName>
        <fullName evidence="8">Gram-positive cocci surface proteins LPxTG domain-containing protein</fullName>
    </recommendedName>
</protein>
<evidence type="ECO:0000259" key="8">
    <source>
        <dbReference type="PROSITE" id="PS50847"/>
    </source>
</evidence>